<keyword evidence="1" id="KW-0732">Signal</keyword>
<gene>
    <name evidence="3" type="ORF">CRP01_25730</name>
</gene>
<dbReference type="InterPro" id="IPR000866">
    <property type="entry name" value="AhpC/TSA"/>
</dbReference>
<protein>
    <submittedName>
        <fullName evidence="3">Antioxidant AhpC</fullName>
    </submittedName>
</protein>
<feature type="chain" id="PRO_5012135446" evidence="1">
    <location>
        <begin position="18"/>
        <end position="205"/>
    </location>
</feature>
<comment type="caution">
    <text evidence="3">The sequence shown here is derived from an EMBL/GenBank/DDBJ whole genome shotgun (WGS) entry which is preliminary data.</text>
</comment>
<dbReference type="SUPFAM" id="SSF52833">
    <property type="entry name" value="Thioredoxin-like"/>
    <property type="match status" value="1"/>
</dbReference>
<dbReference type="OrthoDB" id="9809746at2"/>
<dbReference type="AlphaFoldDB" id="A0A2D0N574"/>
<dbReference type="Proteomes" id="UP000223913">
    <property type="component" value="Unassembled WGS sequence"/>
</dbReference>
<accession>A0A2D0N574</accession>
<dbReference type="Pfam" id="PF00578">
    <property type="entry name" value="AhpC-TSA"/>
    <property type="match status" value="1"/>
</dbReference>
<proteinExistence type="predicted"/>
<evidence type="ECO:0000256" key="1">
    <source>
        <dbReference type="SAM" id="SignalP"/>
    </source>
</evidence>
<dbReference type="PROSITE" id="PS51352">
    <property type="entry name" value="THIOREDOXIN_2"/>
    <property type="match status" value="1"/>
</dbReference>
<dbReference type="GO" id="GO:0016209">
    <property type="term" value="F:antioxidant activity"/>
    <property type="evidence" value="ECO:0007669"/>
    <property type="project" value="InterPro"/>
</dbReference>
<evidence type="ECO:0000313" key="4">
    <source>
        <dbReference type="Proteomes" id="UP000223913"/>
    </source>
</evidence>
<dbReference type="Gene3D" id="3.40.30.10">
    <property type="entry name" value="Glutaredoxin"/>
    <property type="match status" value="1"/>
</dbReference>
<dbReference type="RefSeq" id="WP_099152981.1">
    <property type="nucleotide sequence ID" value="NZ_PDUD01000030.1"/>
</dbReference>
<feature type="signal peptide" evidence="1">
    <location>
        <begin position="1"/>
        <end position="17"/>
    </location>
</feature>
<dbReference type="GO" id="GO:0016491">
    <property type="term" value="F:oxidoreductase activity"/>
    <property type="evidence" value="ECO:0007669"/>
    <property type="project" value="InterPro"/>
</dbReference>
<sequence>MFIRSLFFIAAITFSFANSIHAQIAEKAEDVAPLLVGETFPNIEVIGTDEQTIGFLEVLGKKPTVLIFYRGGWCPYCSAHLQDLGEIELDIIELGYQVIAVSPDRIDKLKDIELMDDINYRLYSDASGELMQATGIAFKAPERYGERLLDWSGGKNDGFLPVPSVFIVNQEGLIEFEYINPNYKQRMSGALLLAVLRVLKAESDE</sequence>
<dbReference type="InterPro" id="IPR036249">
    <property type="entry name" value="Thioredoxin-like_sf"/>
</dbReference>
<dbReference type="EMBL" id="PDUD01000030">
    <property type="protein sequence ID" value="PHN03654.1"/>
    <property type="molecule type" value="Genomic_DNA"/>
</dbReference>
<organism evidence="3 4">
    <name type="scientific">Flavilitoribacter nigricans (strain ATCC 23147 / DSM 23189 / NBRC 102662 / NCIMB 1420 / SS-2)</name>
    <name type="common">Lewinella nigricans</name>
    <dbReference type="NCBI Taxonomy" id="1122177"/>
    <lineage>
        <taxon>Bacteria</taxon>
        <taxon>Pseudomonadati</taxon>
        <taxon>Bacteroidota</taxon>
        <taxon>Saprospiria</taxon>
        <taxon>Saprospirales</taxon>
        <taxon>Lewinellaceae</taxon>
        <taxon>Flavilitoribacter</taxon>
    </lineage>
</organism>
<dbReference type="InterPro" id="IPR013766">
    <property type="entry name" value="Thioredoxin_domain"/>
</dbReference>
<name>A0A2D0N574_FLAN2</name>
<dbReference type="CDD" id="cd02970">
    <property type="entry name" value="PRX_like2"/>
    <property type="match status" value="1"/>
</dbReference>
<reference evidence="3 4" key="1">
    <citation type="submission" date="2017-10" db="EMBL/GenBank/DDBJ databases">
        <title>The draft genome sequence of Lewinella nigricans NBRC 102662.</title>
        <authorList>
            <person name="Wang K."/>
        </authorList>
    </citation>
    <scope>NUCLEOTIDE SEQUENCE [LARGE SCALE GENOMIC DNA]</scope>
    <source>
        <strain evidence="3 4">NBRC 102662</strain>
    </source>
</reference>
<evidence type="ECO:0000259" key="2">
    <source>
        <dbReference type="PROSITE" id="PS51352"/>
    </source>
</evidence>
<keyword evidence="4" id="KW-1185">Reference proteome</keyword>
<feature type="domain" description="Thioredoxin" evidence="2">
    <location>
        <begin position="34"/>
        <end position="201"/>
    </location>
</feature>
<evidence type="ECO:0000313" key="3">
    <source>
        <dbReference type="EMBL" id="PHN03654.1"/>
    </source>
</evidence>